<dbReference type="InterPro" id="IPR013954">
    <property type="entry name" value="PNK3P"/>
</dbReference>
<dbReference type="Proteomes" id="UP000515211">
    <property type="component" value="Chromosome 8"/>
</dbReference>
<reference evidence="1" key="1">
    <citation type="journal article" date="2016" name="Nat. Genet.">
        <title>The genome sequences of Arachis duranensis and Arachis ipaensis, the diploid ancestors of cultivated peanut.</title>
        <authorList>
            <person name="Bertioli D.J."/>
            <person name="Cannon S.B."/>
            <person name="Froenicke L."/>
            <person name="Huang G."/>
            <person name="Farmer A.D."/>
            <person name="Cannon E.K."/>
            <person name="Liu X."/>
            <person name="Gao D."/>
            <person name="Clevenger J."/>
            <person name="Dash S."/>
            <person name="Ren L."/>
            <person name="Moretzsohn M.C."/>
            <person name="Shirasawa K."/>
            <person name="Huang W."/>
            <person name="Vidigal B."/>
            <person name="Abernathy B."/>
            <person name="Chu Y."/>
            <person name="Niederhuth C.E."/>
            <person name="Umale P."/>
            <person name="Araujo A.C."/>
            <person name="Kozik A."/>
            <person name="Kim K.D."/>
            <person name="Burow M.D."/>
            <person name="Varshney R.K."/>
            <person name="Wang X."/>
            <person name="Zhang X."/>
            <person name="Barkley N."/>
            <person name="Guimaraes P.M."/>
            <person name="Isobe S."/>
            <person name="Guo B."/>
            <person name="Liao B."/>
            <person name="Stalker H.T."/>
            <person name="Schmitz R.J."/>
            <person name="Scheffler B.E."/>
            <person name="Leal-Bertioli S.C."/>
            <person name="Xun X."/>
            <person name="Jackson S.A."/>
            <person name="Michelmore R."/>
            <person name="Ozias-Akins P."/>
        </authorList>
    </citation>
    <scope>NUCLEOTIDE SEQUENCE [LARGE SCALE GENOMIC DNA]</scope>
    <source>
        <strain evidence="1">cv. V14167</strain>
    </source>
</reference>
<sequence>MECNLARFLFLQSTDQEALKKILVATHDKSQKKLCESDIEAIEKINFSVSEVKSKYKDATLLPKWKAFQTVIYLERDDGLNDSSKIAAFDFDGCLAKTAVNKVGADTWSLMYPSIPDKLQSLYKDGYKLVIFTNESNIERWKNKRQVAVDSKIGRLNNFIEKVKVPIQKSSSAAGLTATVAKEPETGEFCIEI</sequence>
<dbReference type="RefSeq" id="XP_052109229.1">
    <property type="nucleotide sequence ID" value="XM_052253269.1"/>
</dbReference>
<dbReference type="Pfam" id="PF08645">
    <property type="entry name" value="PNK3P"/>
    <property type="match status" value="1"/>
</dbReference>
<keyword evidence="1" id="KW-1185">Reference proteome</keyword>
<evidence type="ECO:0000313" key="1">
    <source>
        <dbReference type="Proteomes" id="UP000515211"/>
    </source>
</evidence>
<organism evidence="1 2">
    <name type="scientific">Arachis duranensis</name>
    <name type="common">Wild peanut</name>
    <dbReference type="NCBI Taxonomy" id="130453"/>
    <lineage>
        <taxon>Eukaryota</taxon>
        <taxon>Viridiplantae</taxon>
        <taxon>Streptophyta</taxon>
        <taxon>Embryophyta</taxon>
        <taxon>Tracheophyta</taxon>
        <taxon>Spermatophyta</taxon>
        <taxon>Magnoliopsida</taxon>
        <taxon>eudicotyledons</taxon>
        <taxon>Gunneridae</taxon>
        <taxon>Pentapetalae</taxon>
        <taxon>rosids</taxon>
        <taxon>fabids</taxon>
        <taxon>Fabales</taxon>
        <taxon>Fabaceae</taxon>
        <taxon>Papilionoideae</taxon>
        <taxon>50 kb inversion clade</taxon>
        <taxon>dalbergioids sensu lato</taxon>
        <taxon>Dalbergieae</taxon>
        <taxon>Pterocarpus clade</taxon>
        <taxon>Arachis</taxon>
    </lineage>
</organism>
<gene>
    <name evidence="2" type="primary">LOC107461119</name>
</gene>
<dbReference type="InterPro" id="IPR006549">
    <property type="entry name" value="HAD-SF_hydro_IIIA"/>
</dbReference>
<dbReference type="GO" id="GO:0003690">
    <property type="term" value="F:double-stranded DNA binding"/>
    <property type="evidence" value="ECO:0007669"/>
    <property type="project" value="TreeGrafter"/>
</dbReference>
<dbReference type="InterPro" id="IPR023214">
    <property type="entry name" value="HAD_sf"/>
</dbReference>
<dbReference type="InterPro" id="IPR036412">
    <property type="entry name" value="HAD-like_sf"/>
</dbReference>
<reference evidence="2" key="2">
    <citation type="submission" date="2025-08" db="UniProtKB">
        <authorList>
            <consortium name="RefSeq"/>
        </authorList>
    </citation>
    <scope>IDENTIFICATION</scope>
    <source>
        <tissue evidence="2">Whole plant</tissue>
    </source>
</reference>
<dbReference type="NCBIfam" id="TIGR01662">
    <property type="entry name" value="HAD-SF-IIIA"/>
    <property type="match status" value="1"/>
</dbReference>
<dbReference type="GO" id="GO:0046404">
    <property type="term" value="F:ATP-dependent polydeoxyribonucleotide 5'-hydroxyl-kinase activity"/>
    <property type="evidence" value="ECO:0007669"/>
    <property type="project" value="TreeGrafter"/>
</dbReference>
<protein>
    <submittedName>
        <fullName evidence="2">Polynucleotide 3'-phosphatase ZDP-like</fullName>
    </submittedName>
</protein>
<dbReference type="KEGG" id="adu:107461119"/>
<dbReference type="PANTHER" id="PTHR12083">
    <property type="entry name" value="BIFUNCTIONAL POLYNUCLEOTIDE PHOSPHATASE/KINASE"/>
    <property type="match status" value="1"/>
</dbReference>
<dbReference type="AlphaFoldDB" id="A0A9C6TJ16"/>
<dbReference type="GeneID" id="107461119"/>
<dbReference type="SUPFAM" id="SSF56784">
    <property type="entry name" value="HAD-like"/>
    <property type="match status" value="1"/>
</dbReference>
<dbReference type="GO" id="GO:0046403">
    <property type="term" value="F:polynucleotide 3'-phosphatase activity"/>
    <property type="evidence" value="ECO:0007669"/>
    <property type="project" value="TreeGrafter"/>
</dbReference>
<dbReference type="Gene3D" id="3.40.50.1000">
    <property type="entry name" value="HAD superfamily/HAD-like"/>
    <property type="match status" value="1"/>
</dbReference>
<evidence type="ECO:0000313" key="2">
    <source>
        <dbReference type="RefSeq" id="XP_052109229.1"/>
    </source>
</evidence>
<accession>A0A9C6TJ16</accession>
<proteinExistence type="predicted"/>
<dbReference type="GO" id="GO:0006281">
    <property type="term" value="P:DNA repair"/>
    <property type="evidence" value="ECO:0007669"/>
    <property type="project" value="TreeGrafter"/>
</dbReference>
<dbReference type="PANTHER" id="PTHR12083:SF9">
    <property type="entry name" value="BIFUNCTIONAL POLYNUCLEOTIDE PHOSPHATASE_KINASE"/>
    <property type="match status" value="1"/>
</dbReference>
<name>A0A9C6TJ16_ARADU</name>